<dbReference type="EnsemblMetazoa" id="GAUT040481-RA">
    <property type="protein sequence ID" value="GAUT040481-PA"/>
    <property type="gene ID" value="GAUT040481"/>
</dbReference>
<feature type="region of interest" description="Disordered" evidence="1">
    <location>
        <begin position="204"/>
        <end position="237"/>
    </location>
</feature>
<sequence length="380" mass="43144">MNSTSETTSTHTTTLAPDWTKFKQIAHLERKSDENLSNYYKDFAATCKRQAEAKLNENEKGLKGIIDDINEDHANANAISLTSQKSSPATDLPLGGNVVPLPSIKGKIIILDDELLTKSNLIEIENYTTQKTDIKKESLEIKGELMDRKELHDEVQESQLLKVLKKKSTKKGDKSYKDFYKNDEEEISDHLESDDPIKVEIEKQHLKRPSEHDKNVLKDEGNPNQIKPEQTKQMESYTDLGSSLDFKKLKGKKIGIEMAYVEENSETEKSIEDLCGQVVQMKTSCEQQSSCKTITKVENKMNREERQNGVNENIVQEKPEEDNISSLNDEALDLFRETGTWPVDRDDSAVAGCKTIELDKDLHEIIPHLREGTGEKVYDN</sequence>
<reference evidence="3" key="1">
    <citation type="submission" date="2020-05" db="UniProtKB">
        <authorList>
            <consortium name="EnsemblMetazoa"/>
        </authorList>
    </citation>
    <scope>IDENTIFICATION</scope>
    <source>
        <strain evidence="3">TTRI</strain>
    </source>
</reference>
<dbReference type="AlphaFoldDB" id="A0A1A9VL86"/>
<dbReference type="VEuPathDB" id="VectorBase:GAUT040481"/>
<organism evidence="3 4">
    <name type="scientific">Glossina austeni</name>
    <name type="common">Savannah tsetse fly</name>
    <dbReference type="NCBI Taxonomy" id="7395"/>
    <lineage>
        <taxon>Eukaryota</taxon>
        <taxon>Metazoa</taxon>
        <taxon>Ecdysozoa</taxon>
        <taxon>Arthropoda</taxon>
        <taxon>Hexapoda</taxon>
        <taxon>Insecta</taxon>
        <taxon>Pterygota</taxon>
        <taxon>Neoptera</taxon>
        <taxon>Endopterygota</taxon>
        <taxon>Diptera</taxon>
        <taxon>Brachycera</taxon>
        <taxon>Muscomorpha</taxon>
        <taxon>Hippoboscoidea</taxon>
        <taxon>Glossinidae</taxon>
        <taxon>Glossina</taxon>
    </lineage>
</organism>
<evidence type="ECO:0000259" key="2">
    <source>
        <dbReference type="Pfam" id="PF23078"/>
    </source>
</evidence>
<keyword evidence="4" id="KW-1185">Reference proteome</keyword>
<evidence type="ECO:0000256" key="1">
    <source>
        <dbReference type="SAM" id="MobiDB-lite"/>
    </source>
</evidence>
<evidence type="ECO:0000313" key="3">
    <source>
        <dbReference type="EnsemblMetazoa" id="GAUT040481-PA"/>
    </source>
</evidence>
<accession>A0A1A9VL86</accession>
<proteinExistence type="predicted"/>
<feature type="compositionally biased region" description="Basic and acidic residues" evidence="1">
    <location>
        <begin position="204"/>
        <end position="221"/>
    </location>
</feature>
<feature type="compositionally biased region" description="Polar residues" evidence="1">
    <location>
        <begin position="222"/>
        <end position="237"/>
    </location>
</feature>
<dbReference type="Pfam" id="PF23078">
    <property type="entry name" value="HTH_CHD6-9"/>
    <property type="match status" value="1"/>
</dbReference>
<protein>
    <recommendedName>
        <fullName evidence="2">Chromodomain-helicase-DNA-binding protein 6-9 tri-helical domain-containing protein</fullName>
    </recommendedName>
</protein>
<dbReference type="STRING" id="7395.A0A1A9VL86"/>
<evidence type="ECO:0000313" key="4">
    <source>
        <dbReference type="Proteomes" id="UP000078200"/>
    </source>
</evidence>
<name>A0A1A9VL86_GLOAU</name>
<dbReference type="InterPro" id="IPR056342">
    <property type="entry name" value="HTH_CHD6-9"/>
</dbReference>
<feature type="domain" description="Chromodomain-helicase-DNA-binding protein 6-9 tri-helical" evidence="2">
    <location>
        <begin position="16"/>
        <end position="70"/>
    </location>
</feature>
<dbReference type="Proteomes" id="UP000078200">
    <property type="component" value="Unassembled WGS sequence"/>
</dbReference>